<organism evidence="1 2">
    <name type="scientific">Prevotella intermedia</name>
    <dbReference type="NCBI Taxonomy" id="28131"/>
    <lineage>
        <taxon>Bacteria</taxon>
        <taxon>Pseudomonadati</taxon>
        <taxon>Bacteroidota</taxon>
        <taxon>Bacteroidia</taxon>
        <taxon>Bacteroidales</taxon>
        <taxon>Prevotellaceae</taxon>
        <taxon>Prevotella</taxon>
    </lineage>
</organism>
<evidence type="ECO:0000313" key="1">
    <source>
        <dbReference type="EMBL" id="BAU17566.1"/>
    </source>
</evidence>
<accession>A0A0S3UJQ1</accession>
<dbReference type="AlphaFoldDB" id="A0A0S3UJQ1"/>
<evidence type="ECO:0000313" key="2">
    <source>
        <dbReference type="Proteomes" id="UP000217431"/>
    </source>
</evidence>
<reference evidence="1 2" key="1">
    <citation type="journal article" date="2016" name="DNA Res.">
        <title>The complete genome sequencing of Prevotella intermedia strain OMA14 and a subsequent fine-scale, intra-species genomic comparison reveal an unusual amplification of conjugative and mobile transposons and identify a novel Prevotella-lineage-specific repeat.</title>
        <authorList>
            <person name="Naito M."/>
            <person name="Ogura Y."/>
            <person name="Itoh T."/>
            <person name="Shoji M."/>
            <person name="Okamoto M."/>
            <person name="Hayashi T."/>
            <person name="Nakayama K."/>
        </authorList>
    </citation>
    <scope>NUCLEOTIDE SEQUENCE [LARGE SCALE GENOMIC DNA]</scope>
    <source>
        <strain evidence="1 2">OMA14</strain>
    </source>
</reference>
<gene>
    <name evidence="1" type="ORF">PIOMA14_I_1058</name>
</gene>
<dbReference type="RefSeq" id="WP_154650385.1">
    <property type="nucleotide sequence ID" value="NZ_AP014597.1"/>
</dbReference>
<dbReference type="GeneID" id="43389925"/>
<dbReference type="Proteomes" id="UP000217431">
    <property type="component" value="Chromosome I"/>
</dbReference>
<dbReference type="EMBL" id="AP014597">
    <property type="protein sequence ID" value="BAU17566.1"/>
    <property type="molecule type" value="Genomic_DNA"/>
</dbReference>
<sequence>MKVKQKTYTKPLIQTLPVEIQMPLADSNEKIKVPIDNGTISEGFAEGKEQTEEVWDI</sequence>
<name>A0A0S3UJQ1_PREIN</name>
<proteinExistence type="predicted"/>
<protein>
    <submittedName>
        <fullName evidence="1">Uncharacterized protein</fullName>
    </submittedName>
</protein>